<dbReference type="GO" id="GO:0005737">
    <property type="term" value="C:cytoplasm"/>
    <property type="evidence" value="ECO:0007669"/>
    <property type="project" value="TreeGrafter"/>
</dbReference>
<accession>A0A1B1NC14</accession>
<keyword evidence="6" id="KW-0346">Stress response</keyword>
<dbReference type="OrthoDB" id="9779889at2"/>
<keyword evidence="1" id="KW-0235">DNA replication</keyword>
<feature type="domain" description="J" evidence="9">
    <location>
        <begin position="10"/>
        <end position="75"/>
    </location>
</feature>
<dbReference type="PRINTS" id="PR00625">
    <property type="entry name" value="JDOMAIN"/>
</dbReference>
<dbReference type="CDD" id="cd06257">
    <property type="entry name" value="DnaJ"/>
    <property type="match status" value="1"/>
</dbReference>
<organism evidence="10 11">
    <name type="scientific">Serinicoccus hydrothermalis</name>
    <dbReference type="NCBI Taxonomy" id="1758689"/>
    <lineage>
        <taxon>Bacteria</taxon>
        <taxon>Bacillati</taxon>
        <taxon>Actinomycetota</taxon>
        <taxon>Actinomycetes</taxon>
        <taxon>Micrococcales</taxon>
        <taxon>Ornithinimicrobiaceae</taxon>
        <taxon>Serinicoccus</taxon>
    </lineage>
</organism>
<dbReference type="PANTHER" id="PTHR43096">
    <property type="entry name" value="DNAJ HOMOLOG 1, MITOCHONDRIAL-RELATED"/>
    <property type="match status" value="1"/>
</dbReference>
<evidence type="ECO:0000313" key="10">
    <source>
        <dbReference type="EMBL" id="ANS78968.1"/>
    </source>
</evidence>
<dbReference type="EMBL" id="CP014989">
    <property type="protein sequence ID" value="ANS78968.1"/>
    <property type="molecule type" value="Genomic_DNA"/>
</dbReference>
<reference evidence="10 11" key="1">
    <citation type="submission" date="2016-03" db="EMBL/GenBank/DDBJ databases">
        <title>Shallow-sea hydrothermal system.</title>
        <authorList>
            <person name="Tang K."/>
        </authorList>
    </citation>
    <scope>NUCLEOTIDE SEQUENCE [LARGE SCALE GENOMIC DNA]</scope>
    <source>
        <strain evidence="10 11">JLT9</strain>
    </source>
</reference>
<keyword evidence="7" id="KW-0143">Chaperone</keyword>
<dbReference type="InterPro" id="IPR036869">
    <property type="entry name" value="J_dom_sf"/>
</dbReference>
<sequence>MVNQDWFEKDFYAILGVSKDVDAKELKKTYRKLARQYHPDNNPGDAASEQKFKDIGEAYAVLSDAEQRKQYDAVRAMGGGARFTAGSGGPGAGGGGFEDVFAQMFGGGGAQNVRFGTGGQGGMGGVDLEDLLGAFGGGGGFSQGGQGFPGGFQPGGQGFPGGGGFAGRGYGGGMPKGQDVEASTTLDFRSAAAGDTVTLSKPDGGRITTRIPAGVKDGQRIRLKGKGMPAPMQGGEAGDMYLKVAVTPHPVFGRDGDNLTVDLPVTFAEAALGATVQVPTLDGGTVKVKVSPGTPSGRVLRVRGRGIATKKGTGDLLAKVQVVVPTELSDSAKEAVEALRAEAEGSDPRADLIARARA</sequence>
<dbReference type="GO" id="GO:0008270">
    <property type="term" value="F:zinc ion binding"/>
    <property type="evidence" value="ECO:0007669"/>
    <property type="project" value="UniProtKB-KW"/>
</dbReference>
<dbReference type="InterPro" id="IPR002939">
    <property type="entry name" value="DnaJ_C"/>
</dbReference>
<dbReference type="CDD" id="cd10747">
    <property type="entry name" value="DnaJ_C"/>
    <property type="match status" value="1"/>
</dbReference>
<proteinExistence type="predicted"/>
<keyword evidence="5" id="KW-0862">Zinc</keyword>
<gene>
    <name evidence="10" type="ORF">SGUI_1572</name>
</gene>
<keyword evidence="11" id="KW-1185">Reference proteome</keyword>
<name>A0A1B1NC14_9MICO</name>
<evidence type="ECO:0000259" key="9">
    <source>
        <dbReference type="PROSITE" id="PS50076"/>
    </source>
</evidence>
<dbReference type="Pfam" id="PF01556">
    <property type="entry name" value="DnaJ_C"/>
    <property type="match status" value="1"/>
</dbReference>
<dbReference type="Gene3D" id="1.10.287.110">
    <property type="entry name" value="DnaJ domain"/>
    <property type="match status" value="1"/>
</dbReference>
<dbReference type="InterPro" id="IPR001623">
    <property type="entry name" value="DnaJ_domain"/>
</dbReference>
<dbReference type="InterPro" id="IPR018253">
    <property type="entry name" value="DnaJ_domain_CS"/>
</dbReference>
<dbReference type="PATRIC" id="fig|1758689.4.peg.1617"/>
<protein>
    <submittedName>
        <fullName evidence="10">Chaperone protein DnaJ</fullName>
    </submittedName>
</protein>
<evidence type="ECO:0000256" key="5">
    <source>
        <dbReference type="ARBA" id="ARBA00022833"/>
    </source>
</evidence>
<dbReference type="Proteomes" id="UP000092482">
    <property type="component" value="Chromosome"/>
</dbReference>
<dbReference type="GO" id="GO:0051082">
    <property type="term" value="F:unfolded protein binding"/>
    <property type="evidence" value="ECO:0007669"/>
    <property type="project" value="InterPro"/>
</dbReference>
<dbReference type="Pfam" id="PF00226">
    <property type="entry name" value="DnaJ"/>
    <property type="match status" value="1"/>
</dbReference>
<evidence type="ECO:0000256" key="7">
    <source>
        <dbReference type="ARBA" id="ARBA00023186"/>
    </source>
</evidence>
<evidence type="ECO:0000256" key="6">
    <source>
        <dbReference type="ARBA" id="ARBA00023016"/>
    </source>
</evidence>
<evidence type="ECO:0000256" key="8">
    <source>
        <dbReference type="SAM" id="MobiDB-lite"/>
    </source>
</evidence>
<evidence type="ECO:0000313" key="11">
    <source>
        <dbReference type="Proteomes" id="UP000092482"/>
    </source>
</evidence>
<dbReference type="KEGG" id="serj:SGUI_1572"/>
<dbReference type="SMART" id="SM00271">
    <property type="entry name" value="DnaJ"/>
    <property type="match status" value="1"/>
</dbReference>
<dbReference type="GO" id="GO:0042026">
    <property type="term" value="P:protein refolding"/>
    <property type="evidence" value="ECO:0007669"/>
    <property type="project" value="TreeGrafter"/>
</dbReference>
<dbReference type="RefSeq" id="WP_066638524.1">
    <property type="nucleotide sequence ID" value="NZ_CP014989.1"/>
</dbReference>
<dbReference type="SUPFAM" id="SSF49493">
    <property type="entry name" value="HSP40/DnaJ peptide-binding domain"/>
    <property type="match status" value="2"/>
</dbReference>
<dbReference type="PROSITE" id="PS00636">
    <property type="entry name" value="DNAJ_1"/>
    <property type="match status" value="1"/>
</dbReference>
<dbReference type="FunFam" id="2.60.260.20:FF:000005">
    <property type="entry name" value="Chaperone protein dnaJ 1, mitochondrial"/>
    <property type="match status" value="1"/>
</dbReference>
<keyword evidence="4" id="KW-0863">Zinc-finger</keyword>
<dbReference type="SUPFAM" id="SSF46565">
    <property type="entry name" value="Chaperone J-domain"/>
    <property type="match status" value="1"/>
</dbReference>
<dbReference type="InterPro" id="IPR008971">
    <property type="entry name" value="HSP40/DnaJ_pept-bd"/>
</dbReference>
<dbReference type="Gene3D" id="2.60.260.20">
    <property type="entry name" value="Urease metallochaperone UreE, N-terminal domain"/>
    <property type="match status" value="2"/>
</dbReference>
<evidence type="ECO:0000256" key="3">
    <source>
        <dbReference type="ARBA" id="ARBA00022737"/>
    </source>
</evidence>
<evidence type="ECO:0000256" key="4">
    <source>
        <dbReference type="ARBA" id="ARBA00022771"/>
    </source>
</evidence>
<dbReference type="PROSITE" id="PS50076">
    <property type="entry name" value="DNAJ_2"/>
    <property type="match status" value="1"/>
</dbReference>
<keyword evidence="2" id="KW-0479">Metal-binding</keyword>
<dbReference type="PANTHER" id="PTHR43096:SF54">
    <property type="entry name" value="CHAPERONE PROTEIN DNAJ 1"/>
    <property type="match status" value="1"/>
</dbReference>
<dbReference type="AlphaFoldDB" id="A0A1B1NC14"/>
<keyword evidence="3" id="KW-0677">Repeat</keyword>
<dbReference type="GO" id="GO:0006260">
    <property type="term" value="P:DNA replication"/>
    <property type="evidence" value="ECO:0007669"/>
    <property type="project" value="UniProtKB-KW"/>
</dbReference>
<dbReference type="STRING" id="1758689.SGUI_1572"/>
<evidence type="ECO:0000256" key="2">
    <source>
        <dbReference type="ARBA" id="ARBA00022723"/>
    </source>
</evidence>
<evidence type="ECO:0000256" key="1">
    <source>
        <dbReference type="ARBA" id="ARBA00022705"/>
    </source>
</evidence>
<feature type="region of interest" description="Disordered" evidence="8">
    <location>
        <begin position="339"/>
        <end position="358"/>
    </location>
</feature>